<keyword evidence="2" id="KW-1185">Reference proteome</keyword>
<gene>
    <name evidence="1" type="ORF">N8T08_007237</name>
</gene>
<reference evidence="1 2" key="1">
    <citation type="journal article" date="2023" name="ACS Omega">
        <title>Identification of the Neoaspergillic Acid Biosynthesis Gene Cluster by Establishing an In Vitro CRISPR-Ribonucleoprotein Genetic System in Aspergillus melleus.</title>
        <authorList>
            <person name="Yuan B."/>
            <person name="Grau M.F."/>
            <person name="Murata R.M."/>
            <person name="Torok T."/>
            <person name="Venkateswaran K."/>
            <person name="Stajich J.E."/>
            <person name="Wang C.C.C."/>
        </authorList>
    </citation>
    <scope>NUCLEOTIDE SEQUENCE [LARGE SCALE GENOMIC DNA]</scope>
    <source>
        <strain evidence="1 2">IMV 1140</strain>
    </source>
</reference>
<evidence type="ECO:0000313" key="2">
    <source>
        <dbReference type="Proteomes" id="UP001177260"/>
    </source>
</evidence>
<evidence type="ECO:0000313" key="1">
    <source>
        <dbReference type="EMBL" id="KAK1142803.1"/>
    </source>
</evidence>
<organism evidence="1 2">
    <name type="scientific">Aspergillus melleus</name>
    <dbReference type="NCBI Taxonomy" id="138277"/>
    <lineage>
        <taxon>Eukaryota</taxon>
        <taxon>Fungi</taxon>
        <taxon>Dikarya</taxon>
        <taxon>Ascomycota</taxon>
        <taxon>Pezizomycotina</taxon>
        <taxon>Eurotiomycetes</taxon>
        <taxon>Eurotiomycetidae</taxon>
        <taxon>Eurotiales</taxon>
        <taxon>Aspergillaceae</taxon>
        <taxon>Aspergillus</taxon>
        <taxon>Aspergillus subgen. Circumdati</taxon>
    </lineage>
</organism>
<accession>A0ACC3AXT2</accession>
<proteinExistence type="predicted"/>
<sequence>MTTTILLCSHNSNPSMISTNGEMHTHSCNEDKQLTPGSQAKQTLEELSNELLISILFQISDKNSLRSLVLASPACHAVYLTVRRKVLNCILERQYSQFLPDLSEAIAVIRSKGLYMEADREKAIAFLDSWRRRDEIREPNLTPTTQLYEPSSLEEIIELFRFYHEMEFFIDDYSKNVPRPTWMNADKWHNEVLPLTLSATEKLRIFRVPCRQVRPA</sequence>
<name>A0ACC3AXT2_9EURO</name>
<dbReference type="EMBL" id="JAOPJF010000046">
    <property type="protein sequence ID" value="KAK1142803.1"/>
    <property type="molecule type" value="Genomic_DNA"/>
</dbReference>
<dbReference type="Proteomes" id="UP001177260">
    <property type="component" value="Unassembled WGS sequence"/>
</dbReference>
<protein>
    <submittedName>
        <fullName evidence="1">Uncharacterized protein</fullName>
    </submittedName>
</protein>
<comment type="caution">
    <text evidence="1">The sequence shown here is derived from an EMBL/GenBank/DDBJ whole genome shotgun (WGS) entry which is preliminary data.</text>
</comment>